<dbReference type="InterPro" id="IPR041667">
    <property type="entry name" value="Cupin_8"/>
</dbReference>
<dbReference type="EMBL" id="HBIP01023560">
    <property type="protein sequence ID" value="CAE0499038.1"/>
    <property type="molecule type" value="Transcribed_RNA"/>
</dbReference>
<evidence type="ECO:0000259" key="2">
    <source>
        <dbReference type="PROSITE" id="PS51184"/>
    </source>
</evidence>
<dbReference type="InterPro" id="IPR014710">
    <property type="entry name" value="RmlC-like_jellyroll"/>
</dbReference>
<dbReference type="SMART" id="SM00558">
    <property type="entry name" value="JmjC"/>
    <property type="match status" value="1"/>
</dbReference>
<reference evidence="3" key="1">
    <citation type="submission" date="2021-01" db="EMBL/GenBank/DDBJ databases">
        <authorList>
            <person name="Corre E."/>
            <person name="Pelletier E."/>
            <person name="Niang G."/>
            <person name="Scheremetjew M."/>
            <person name="Finn R."/>
            <person name="Kale V."/>
            <person name="Holt S."/>
            <person name="Cochrane G."/>
            <person name="Meng A."/>
            <person name="Brown T."/>
            <person name="Cohen L."/>
        </authorList>
    </citation>
    <scope>NUCLEOTIDE SEQUENCE</scope>
    <source>
        <strain evidence="3">CCMP1320</strain>
    </source>
</reference>
<organism evidence="3">
    <name type="scientific">Dunaliella tertiolecta</name>
    <name type="common">Green alga</name>
    <dbReference type="NCBI Taxonomy" id="3047"/>
    <lineage>
        <taxon>Eukaryota</taxon>
        <taxon>Viridiplantae</taxon>
        <taxon>Chlorophyta</taxon>
        <taxon>core chlorophytes</taxon>
        <taxon>Chlorophyceae</taxon>
        <taxon>CS clade</taxon>
        <taxon>Chlamydomonadales</taxon>
        <taxon>Dunaliellaceae</taxon>
        <taxon>Dunaliella</taxon>
    </lineage>
</organism>
<sequence>MDILKQQTRELREVDLGQHVQRIHVSQLGGPLQFSSQFVMRNKPCIIEGAFEKWPALHKWNAEYITQKAGAAVVTVDITPHGRGDAVTSIDLTELQEEQQRGVKENVGLQLKQQREKKENTELGAQGSMQCFITPCERKMLVGQFFHLLRASRSMSGIVPYVQHQNSSLSEEFAFLLADTQPELSWANEIFGGPPEAVNLWIGDDRSVTSYHKDHYENMYAVVRGTKIFHLLPPSDLYRMYLRRFPAAKWQCSGTPVACESKEQESMLQQLGITRLQPQLLEPRSHVAWTEVDPEPEDPEQAAQDFPLYYEEGLPEPLIAEVGPGDLLYLPACWYHRVSQTCSQSAQGHDYVVAVNFWYDMAFSHSPWVSMKLVEGLAEALKLKDEHA</sequence>
<dbReference type="Gene3D" id="2.60.120.10">
    <property type="entry name" value="Jelly Rolls"/>
    <property type="match status" value="1"/>
</dbReference>
<dbReference type="Pfam" id="PF13621">
    <property type="entry name" value="Cupin_8"/>
    <property type="match status" value="1"/>
</dbReference>
<proteinExistence type="inferred from homology"/>
<dbReference type="PANTHER" id="PTHR12461:SF99">
    <property type="entry name" value="BIFUNCTIONAL PEPTIDASE AND (3S)-LYSYL HYDROXYLASE JMJD7"/>
    <property type="match status" value="1"/>
</dbReference>
<dbReference type="PANTHER" id="PTHR12461">
    <property type="entry name" value="HYPOXIA-INDUCIBLE FACTOR 1 ALPHA INHIBITOR-RELATED"/>
    <property type="match status" value="1"/>
</dbReference>
<accession>A0A7S3R0P9</accession>
<name>A0A7S3R0P9_DUNTE</name>
<dbReference type="PROSITE" id="PS51184">
    <property type="entry name" value="JMJC"/>
    <property type="match status" value="1"/>
</dbReference>
<dbReference type="SUPFAM" id="SSF51197">
    <property type="entry name" value="Clavaminate synthase-like"/>
    <property type="match status" value="1"/>
</dbReference>
<dbReference type="InterPro" id="IPR003347">
    <property type="entry name" value="JmjC_dom"/>
</dbReference>
<evidence type="ECO:0000313" key="3">
    <source>
        <dbReference type="EMBL" id="CAE0499038.1"/>
    </source>
</evidence>
<feature type="domain" description="JmjC" evidence="2">
    <location>
        <begin position="165"/>
        <end position="374"/>
    </location>
</feature>
<evidence type="ECO:0000256" key="1">
    <source>
        <dbReference type="ARBA" id="ARBA00006801"/>
    </source>
</evidence>
<protein>
    <recommendedName>
        <fullName evidence="2">JmjC domain-containing protein</fullName>
    </recommendedName>
</protein>
<comment type="similarity">
    <text evidence="1">Belongs to the JARID1 histone demethylase family.</text>
</comment>
<dbReference type="AlphaFoldDB" id="A0A7S3R0P9"/>
<gene>
    <name evidence="3" type="ORF">DTER00134_LOCUS14111</name>
</gene>